<evidence type="ECO:0000313" key="1">
    <source>
        <dbReference type="EMBL" id="CAJ0596565.1"/>
    </source>
</evidence>
<dbReference type="SUPFAM" id="SSF50242">
    <property type="entry name" value="TIMP-like"/>
    <property type="match status" value="1"/>
</dbReference>
<accession>A0AA36GQZ3</accession>
<comment type="caution">
    <text evidence="1">The sequence shown here is derived from an EMBL/GenBank/DDBJ whole genome shotgun (WGS) entry which is preliminary data.</text>
</comment>
<sequence>MLVIFHLSATVPNPCKCRTKRTLEAYCNSTMVAKVDVLNTTLTKNGTLFKVFRRYEDDFVLSPPHIPLPFYFTIPTECLESREYSVGDQLWIGGYFTNETFSVRPCLFAIKLGRVELLFVFQKVFNGSELCKIYTEFEEEEKKMKEMGIIDDTEYD</sequence>
<keyword evidence="2" id="KW-1185">Reference proteome</keyword>
<proteinExistence type="predicted"/>
<dbReference type="Proteomes" id="UP001176961">
    <property type="component" value="Unassembled WGS sequence"/>
</dbReference>
<dbReference type="AlphaFoldDB" id="A0AA36GQZ3"/>
<name>A0AA36GQZ3_CYLNA</name>
<gene>
    <name evidence="1" type="ORF">CYNAS_LOCUS8548</name>
</gene>
<dbReference type="InterPro" id="IPR008993">
    <property type="entry name" value="TIMP-like_OB-fold"/>
</dbReference>
<protein>
    <submittedName>
        <fullName evidence="1">Uncharacterized protein</fullName>
    </submittedName>
</protein>
<evidence type="ECO:0000313" key="2">
    <source>
        <dbReference type="Proteomes" id="UP001176961"/>
    </source>
</evidence>
<dbReference type="EMBL" id="CATQJL010000223">
    <property type="protein sequence ID" value="CAJ0596565.1"/>
    <property type="molecule type" value="Genomic_DNA"/>
</dbReference>
<organism evidence="1 2">
    <name type="scientific">Cylicocyclus nassatus</name>
    <name type="common">Nematode worm</name>
    <dbReference type="NCBI Taxonomy" id="53992"/>
    <lineage>
        <taxon>Eukaryota</taxon>
        <taxon>Metazoa</taxon>
        <taxon>Ecdysozoa</taxon>
        <taxon>Nematoda</taxon>
        <taxon>Chromadorea</taxon>
        <taxon>Rhabditida</taxon>
        <taxon>Rhabditina</taxon>
        <taxon>Rhabditomorpha</taxon>
        <taxon>Strongyloidea</taxon>
        <taxon>Strongylidae</taxon>
        <taxon>Cylicocyclus</taxon>
    </lineage>
</organism>
<reference evidence="1" key="1">
    <citation type="submission" date="2023-07" db="EMBL/GenBank/DDBJ databases">
        <authorList>
            <consortium name="CYATHOMIX"/>
        </authorList>
    </citation>
    <scope>NUCLEOTIDE SEQUENCE</scope>
    <source>
        <strain evidence="1">N/A</strain>
    </source>
</reference>